<dbReference type="Gene3D" id="1.10.10.10">
    <property type="entry name" value="Winged helix-like DNA-binding domain superfamily/Winged helix DNA-binding domain"/>
    <property type="match status" value="1"/>
</dbReference>
<dbReference type="InterPro" id="IPR005149">
    <property type="entry name" value="Tscrpt_reg_PadR_N"/>
</dbReference>
<dbReference type="InterPro" id="IPR025438">
    <property type="entry name" value="DUF4180"/>
</dbReference>
<dbReference type="InterPro" id="IPR036388">
    <property type="entry name" value="WH-like_DNA-bd_sf"/>
</dbReference>
<dbReference type="PANTHER" id="PTHR43252:SF2">
    <property type="entry name" value="TRANSCRIPTION REGULATOR, PADR-LIKE FAMILY"/>
    <property type="match status" value="1"/>
</dbReference>
<dbReference type="SUPFAM" id="SSF46785">
    <property type="entry name" value="Winged helix' DNA-binding domain"/>
    <property type="match status" value="1"/>
</dbReference>
<reference evidence="3 4" key="1">
    <citation type="submission" date="2024-11" db="EMBL/GenBank/DDBJ databases">
        <authorList>
            <person name="Heng Y.C."/>
            <person name="Lim A.C.H."/>
            <person name="Lee J.K.Y."/>
            <person name="Kittelmann S."/>
        </authorList>
    </citation>
    <scope>NUCLEOTIDE SEQUENCE [LARGE SCALE GENOMIC DNA]</scope>
    <source>
        <strain evidence="3 4">WILCCON 0269</strain>
    </source>
</reference>
<keyword evidence="4" id="KW-1185">Reference proteome</keyword>
<name>A0ABW8SP28_9CLOT</name>
<sequence>MSINYAILGILSYKSMAGYDLKKIIQDSAFMHWSGNNNQIYKSLIELRDKGMVTNVVKHQESSPTKKIYQITSEGLAALKEWVLSLAEPSEIKKPFLVHLAWSKQLNTSELNMMIDEYENQVKMQLLMEQSKQGTNFLPDRTALETTIWSFIKDNIRRTYKNELVWIQDLRGAISNIPNENDVTKNENKKVAGQKEKRVEMMKYTVNSNNEIRYVHFNDSKTKLETERNILDIITALAENNTQFVLLNSETLSKDFLELKKGLLGTLLQKFTMYHIKSAIIIKDIKSLKSEFRELISESGKHDVFRLFTNIADVEKWFLSLKQREES</sequence>
<dbReference type="PANTHER" id="PTHR43252">
    <property type="entry name" value="TRANSCRIPTIONAL REGULATOR YQJI"/>
    <property type="match status" value="1"/>
</dbReference>
<dbReference type="InterPro" id="IPR036390">
    <property type="entry name" value="WH_DNA-bd_sf"/>
</dbReference>
<proteinExistence type="predicted"/>
<comment type="caution">
    <text evidence="3">The sequence shown here is derived from an EMBL/GenBank/DDBJ whole genome shotgun (WGS) entry which is preliminary data.</text>
</comment>
<evidence type="ECO:0000259" key="1">
    <source>
        <dbReference type="Pfam" id="PF03551"/>
    </source>
</evidence>
<dbReference type="RefSeq" id="WP_406793935.1">
    <property type="nucleotide sequence ID" value="NZ_JBJHZX010000038.1"/>
</dbReference>
<accession>A0ABW8SP28</accession>
<evidence type="ECO:0000313" key="4">
    <source>
        <dbReference type="Proteomes" id="UP001623660"/>
    </source>
</evidence>
<dbReference type="Proteomes" id="UP001623660">
    <property type="component" value="Unassembled WGS sequence"/>
</dbReference>
<evidence type="ECO:0000313" key="3">
    <source>
        <dbReference type="EMBL" id="MFL0197830.1"/>
    </source>
</evidence>
<feature type="domain" description="Transcription regulator PadR N-terminal" evidence="1">
    <location>
        <begin position="7"/>
        <end position="81"/>
    </location>
</feature>
<dbReference type="EMBL" id="JBJHZX010000038">
    <property type="protein sequence ID" value="MFL0197830.1"/>
    <property type="molecule type" value="Genomic_DNA"/>
</dbReference>
<protein>
    <submittedName>
        <fullName evidence="3">DUF4180 domain-containing protein</fullName>
    </submittedName>
</protein>
<gene>
    <name evidence="3" type="ORF">ACJDU8_19995</name>
</gene>
<dbReference type="Pfam" id="PF13788">
    <property type="entry name" value="DUF4180"/>
    <property type="match status" value="1"/>
</dbReference>
<evidence type="ECO:0000259" key="2">
    <source>
        <dbReference type="Pfam" id="PF13788"/>
    </source>
</evidence>
<feature type="domain" description="DUF4180" evidence="2">
    <location>
        <begin position="210"/>
        <end position="317"/>
    </location>
</feature>
<organism evidence="3 4">
    <name type="scientific">Candidatus Clostridium eludens</name>
    <dbReference type="NCBI Taxonomy" id="3381663"/>
    <lineage>
        <taxon>Bacteria</taxon>
        <taxon>Bacillati</taxon>
        <taxon>Bacillota</taxon>
        <taxon>Clostridia</taxon>
        <taxon>Eubacteriales</taxon>
        <taxon>Clostridiaceae</taxon>
        <taxon>Clostridium</taxon>
    </lineage>
</organism>
<dbReference type="Pfam" id="PF03551">
    <property type="entry name" value="PadR"/>
    <property type="match status" value="1"/>
</dbReference>